<organism evidence="9 10">
    <name type="scientific">Roseomonas elaeocarpi</name>
    <dbReference type="NCBI Taxonomy" id="907779"/>
    <lineage>
        <taxon>Bacteria</taxon>
        <taxon>Pseudomonadati</taxon>
        <taxon>Pseudomonadota</taxon>
        <taxon>Alphaproteobacteria</taxon>
        <taxon>Acetobacterales</taxon>
        <taxon>Roseomonadaceae</taxon>
        <taxon>Roseomonas</taxon>
    </lineage>
</organism>
<keyword evidence="6 8" id="KW-1133">Transmembrane helix</keyword>
<dbReference type="RefSeq" id="WP_377043564.1">
    <property type="nucleotide sequence ID" value="NZ_JBHLUN010000005.1"/>
</dbReference>
<dbReference type="Pfam" id="PF04403">
    <property type="entry name" value="PqiA"/>
    <property type="match status" value="2"/>
</dbReference>
<feature type="transmembrane region" description="Helical" evidence="8">
    <location>
        <begin position="318"/>
        <end position="347"/>
    </location>
</feature>
<protein>
    <submittedName>
        <fullName evidence="9">Paraquat-inducible protein A</fullName>
    </submittedName>
</protein>
<dbReference type="NCBIfam" id="TIGR00155">
    <property type="entry name" value="pqiA_fam"/>
    <property type="match status" value="1"/>
</dbReference>
<keyword evidence="10" id="KW-1185">Reference proteome</keyword>
<dbReference type="Proteomes" id="UP001589865">
    <property type="component" value="Unassembled WGS sequence"/>
</dbReference>
<evidence type="ECO:0000256" key="3">
    <source>
        <dbReference type="ARBA" id="ARBA00022475"/>
    </source>
</evidence>
<sequence length="448" mass="48222">MAAELTAQDTAQGTIRAHGTEQHACPDCGQFQFLPRLRPGAEARCLRCDSVLKRFRQSPFDAPLALSIAGLLLYVMTLSTPFLSLNLLGRTRSSQVESGAYSFLADGFWGLTGIVLATLVLVPLVRLLLLLSVLLGLRFANPPPALRALFRWYRHLAPWGMVEVFLFGALVSYTRLVDLAEVTIGPGAFLLAGLALLTVATDAALDPPTIWEALDERCPSLAAKPAAAAPHGGAPRALGCHCCGLVSEAAEGEACRRCGAALHHRKRNSLQRSWALCLAAAVLYVPANYYPVMTIVTLGRGGPHTILGGVVEFIQSGFWPLALIVFLASVAVPMLKLVGLVVMMLGVQRRSPWRLRDRTRLYRLVEVIGRWSMIDVFVVSVLIALVRFGVLASINAEVGAMCFAGVVLLTMVAVETFDPRLMWDAANQPGDQLAAREPSPDLPAGAAP</sequence>
<feature type="transmembrane region" description="Helical" evidence="8">
    <location>
        <begin position="274"/>
        <end position="298"/>
    </location>
</feature>
<feature type="transmembrane region" description="Helical" evidence="8">
    <location>
        <begin position="108"/>
        <end position="135"/>
    </location>
</feature>
<dbReference type="EMBL" id="JBHLUN010000005">
    <property type="protein sequence ID" value="MFC0407837.1"/>
    <property type="molecule type" value="Genomic_DNA"/>
</dbReference>
<evidence type="ECO:0000256" key="7">
    <source>
        <dbReference type="ARBA" id="ARBA00023136"/>
    </source>
</evidence>
<feature type="transmembrane region" description="Helical" evidence="8">
    <location>
        <begin position="368"/>
        <end position="388"/>
    </location>
</feature>
<accession>A0ABV6JRB3</accession>
<evidence type="ECO:0000256" key="8">
    <source>
        <dbReference type="SAM" id="Phobius"/>
    </source>
</evidence>
<evidence type="ECO:0000256" key="6">
    <source>
        <dbReference type="ARBA" id="ARBA00022989"/>
    </source>
</evidence>
<feature type="transmembrane region" description="Helical" evidence="8">
    <location>
        <begin position="156"/>
        <end position="176"/>
    </location>
</feature>
<proteinExistence type="inferred from homology"/>
<dbReference type="PANTHER" id="PTHR30462:SF3">
    <property type="entry name" value="INTERMEMBRANE TRANSPORT PROTEIN PQIA"/>
    <property type="match status" value="1"/>
</dbReference>
<dbReference type="PANTHER" id="PTHR30462">
    <property type="entry name" value="INTERMEMBRANE TRANSPORT PROTEIN PQIB-RELATED"/>
    <property type="match status" value="1"/>
</dbReference>
<keyword evidence="4" id="KW-0997">Cell inner membrane</keyword>
<keyword evidence="7 8" id="KW-0472">Membrane</keyword>
<feature type="transmembrane region" description="Helical" evidence="8">
    <location>
        <begin position="64"/>
        <end position="88"/>
    </location>
</feature>
<comment type="caution">
    <text evidence="9">The sequence shown here is derived from an EMBL/GenBank/DDBJ whole genome shotgun (WGS) entry which is preliminary data.</text>
</comment>
<reference evidence="9 10" key="1">
    <citation type="submission" date="2024-09" db="EMBL/GenBank/DDBJ databases">
        <authorList>
            <person name="Sun Q."/>
            <person name="Mori K."/>
        </authorList>
    </citation>
    <scope>NUCLEOTIDE SEQUENCE [LARGE SCALE GENOMIC DNA]</scope>
    <source>
        <strain evidence="9 10">TBRC 5777</strain>
    </source>
</reference>
<feature type="transmembrane region" description="Helical" evidence="8">
    <location>
        <begin position="394"/>
        <end position="414"/>
    </location>
</feature>
<evidence type="ECO:0000313" key="10">
    <source>
        <dbReference type="Proteomes" id="UP001589865"/>
    </source>
</evidence>
<name>A0ABV6JRB3_9PROT</name>
<keyword evidence="3" id="KW-1003">Cell membrane</keyword>
<feature type="transmembrane region" description="Helical" evidence="8">
    <location>
        <begin position="182"/>
        <end position="200"/>
    </location>
</feature>
<evidence type="ECO:0000256" key="2">
    <source>
        <dbReference type="ARBA" id="ARBA00007555"/>
    </source>
</evidence>
<comment type="similarity">
    <text evidence="2">Belongs to the PqiA family.</text>
</comment>
<dbReference type="InterPro" id="IPR007498">
    <property type="entry name" value="PqiA-like"/>
</dbReference>
<gene>
    <name evidence="9" type="ORF">ACFFGY_06220</name>
</gene>
<evidence type="ECO:0000313" key="9">
    <source>
        <dbReference type="EMBL" id="MFC0407837.1"/>
    </source>
</evidence>
<keyword evidence="5 8" id="KW-0812">Transmembrane</keyword>
<evidence type="ECO:0000256" key="5">
    <source>
        <dbReference type="ARBA" id="ARBA00022692"/>
    </source>
</evidence>
<dbReference type="InterPro" id="IPR005219">
    <property type="entry name" value="PqiA-like_proteobact"/>
</dbReference>
<evidence type="ECO:0000256" key="4">
    <source>
        <dbReference type="ARBA" id="ARBA00022519"/>
    </source>
</evidence>
<comment type="subcellular location">
    <subcellularLocation>
        <location evidence="1">Cell inner membrane</location>
        <topology evidence="1">Multi-pass membrane protein</topology>
    </subcellularLocation>
</comment>
<dbReference type="InterPro" id="IPR051800">
    <property type="entry name" value="PqiA-PqiB_transport"/>
</dbReference>
<evidence type="ECO:0000256" key="1">
    <source>
        <dbReference type="ARBA" id="ARBA00004429"/>
    </source>
</evidence>